<name>A0ABN8RNG1_9CNID</name>
<gene>
    <name evidence="10" type="ORF">PLOB_00023385</name>
</gene>
<keyword evidence="3" id="KW-0808">Transferase</keyword>
<comment type="similarity">
    <text evidence="1">Belongs to the DNA polymerase type-B family.</text>
</comment>
<evidence type="ECO:0000256" key="5">
    <source>
        <dbReference type="ARBA" id="ARBA00022705"/>
    </source>
</evidence>
<evidence type="ECO:0000256" key="3">
    <source>
        <dbReference type="ARBA" id="ARBA00022679"/>
    </source>
</evidence>
<proteinExistence type="inferred from homology"/>
<comment type="caution">
    <text evidence="10">The sequence shown here is derived from an EMBL/GenBank/DDBJ whole genome shotgun (WGS) entry which is preliminary data.</text>
</comment>
<evidence type="ECO:0000256" key="8">
    <source>
        <dbReference type="ARBA" id="ARBA00049244"/>
    </source>
</evidence>
<dbReference type="InterPro" id="IPR036397">
    <property type="entry name" value="RNaseH_sf"/>
</dbReference>
<keyword evidence="6" id="KW-0239">DNA-directed DNA polymerase</keyword>
<dbReference type="InterPro" id="IPR043502">
    <property type="entry name" value="DNA/RNA_pol_sf"/>
</dbReference>
<evidence type="ECO:0000313" key="11">
    <source>
        <dbReference type="Proteomes" id="UP001159405"/>
    </source>
</evidence>
<dbReference type="Pfam" id="PF03175">
    <property type="entry name" value="DNA_pol_B_2"/>
    <property type="match status" value="2"/>
</dbReference>
<evidence type="ECO:0000256" key="1">
    <source>
        <dbReference type="ARBA" id="ARBA00005755"/>
    </source>
</evidence>
<keyword evidence="5" id="KW-0235">DNA replication</keyword>
<evidence type="ECO:0000259" key="9">
    <source>
        <dbReference type="Pfam" id="PF03175"/>
    </source>
</evidence>
<evidence type="ECO:0000313" key="10">
    <source>
        <dbReference type="EMBL" id="CAH3180508.1"/>
    </source>
</evidence>
<organism evidence="10 11">
    <name type="scientific">Porites lobata</name>
    <dbReference type="NCBI Taxonomy" id="104759"/>
    <lineage>
        <taxon>Eukaryota</taxon>
        <taxon>Metazoa</taxon>
        <taxon>Cnidaria</taxon>
        <taxon>Anthozoa</taxon>
        <taxon>Hexacorallia</taxon>
        <taxon>Scleractinia</taxon>
        <taxon>Fungiina</taxon>
        <taxon>Poritidae</taxon>
        <taxon>Porites</taxon>
    </lineage>
</organism>
<feature type="domain" description="DNA-directed DNA polymerase family B mitochondria/virus" evidence="9">
    <location>
        <begin position="9"/>
        <end position="148"/>
    </location>
</feature>
<dbReference type="Proteomes" id="UP001159405">
    <property type="component" value="Unassembled WGS sequence"/>
</dbReference>
<dbReference type="SUPFAM" id="SSF56672">
    <property type="entry name" value="DNA/RNA polymerases"/>
    <property type="match status" value="1"/>
</dbReference>
<dbReference type="PRINTS" id="PR00106">
    <property type="entry name" value="DNAPOLB"/>
</dbReference>
<dbReference type="EMBL" id="CALNXK010000278">
    <property type="protein sequence ID" value="CAH3180508.1"/>
    <property type="molecule type" value="Genomic_DNA"/>
</dbReference>
<accession>A0ABN8RNG1</accession>
<keyword evidence="4" id="KW-0548">Nucleotidyltransferase</keyword>
<dbReference type="InterPro" id="IPR012337">
    <property type="entry name" value="RNaseH-like_sf"/>
</dbReference>
<dbReference type="EC" id="2.7.7.7" evidence="2"/>
<protein>
    <recommendedName>
        <fullName evidence="2">DNA-directed DNA polymerase</fullName>
        <ecNumber evidence="2">2.7.7.7</ecNumber>
    </recommendedName>
</protein>
<feature type="domain" description="DNA-directed DNA polymerase family B mitochondria/virus" evidence="9">
    <location>
        <begin position="306"/>
        <end position="555"/>
    </location>
</feature>
<sequence length="714" mass="82801">MGTGAKILHFKHHNLIFKDSLNFLNMPLAAFPKTFGLTELKKGFFPHKFSMLEDLHYEGKIPDIKYFEPQHMSKEKKEECEKWHAEQVTEGKTWNFQTEMLDYCKSDVQLLREGCLKFAQDTKNEAGFNPLTQCITIASTCHYFWRNYQMQPKTIAVEPVNGWGGLKVNQSKVALQWLYLEDLKLGGNRIKHTRNGGEQVVQIKGGRVTVDGYDPLTKTVFEFQGCEYHGCKKCNPYRRHMKPFHHPDRTIEEIYQVTQRKKELIKQAGYTVIEQWECDFNKKLKQCPNLQEQIDKMTWVSPLNPRDGFYGGRTGMAKCHYQAEDNEKILYEDFTSLYPTINKYATYPIGHPQIIVNPSDQNIFHYFGIAKVDVLPPEKLLHPVLPVKLNEKLLFPLCVKCAEDQAERPWYERSNLCPHSDEERTITGTCGWPAHCLTEDQKAEYVEQYEEHEGIKLDPEKIEKNPGRKQVTKLMLNSFWGKFGENEHRTQTQSIQDEDTWPKIVQDESFMVKDVRIFNEDVMELSTLKYENACASSGKINIFIACYTTALARLKLYAELEMLENQVLYYDTDSVIYSYKEGEVKIPTGVFLGQMTDEFAGDAITVFGSAGPKSYCYQTAKGKTECKNKGTKRSYEINQVLNCSSMMNHIEKELKDPLEQRRLMEIEIKNHFVTDNTNKTVSLTDLVKVFDVNWDKRVVEKTTGVTYPYGYVRL</sequence>
<dbReference type="PANTHER" id="PTHR33568">
    <property type="entry name" value="DNA POLYMERASE"/>
    <property type="match status" value="1"/>
</dbReference>
<evidence type="ECO:0000256" key="6">
    <source>
        <dbReference type="ARBA" id="ARBA00022932"/>
    </source>
</evidence>
<dbReference type="InterPro" id="IPR023211">
    <property type="entry name" value="DNA_pol_palm_dom_sf"/>
</dbReference>
<evidence type="ECO:0000256" key="4">
    <source>
        <dbReference type="ARBA" id="ARBA00022695"/>
    </source>
</evidence>
<dbReference type="SUPFAM" id="SSF53098">
    <property type="entry name" value="Ribonuclease H-like"/>
    <property type="match status" value="1"/>
</dbReference>
<evidence type="ECO:0000256" key="2">
    <source>
        <dbReference type="ARBA" id="ARBA00012417"/>
    </source>
</evidence>
<keyword evidence="11" id="KW-1185">Reference proteome</keyword>
<evidence type="ECO:0000256" key="7">
    <source>
        <dbReference type="ARBA" id="ARBA00023125"/>
    </source>
</evidence>
<reference evidence="10 11" key="1">
    <citation type="submission" date="2022-05" db="EMBL/GenBank/DDBJ databases">
        <authorList>
            <consortium name="Genoscope - CEA"/>
            <person name="William W."/>
        </authorList>
    </citation>
    <scope>NUCLEOTIDE SEQUENCE [LARGE SCALE GENOMIC DNA]</scope>
</reference>
<dbReference type="Gene3D" id="3.90.1600.10">
    <property type="entry name" value="Palm domain of DNA polymerase"/>
    <property type="match status" value="1"/>
</dbReference>
<keyword evidence="7" id="KW-0238">DNA-binding</keyword>
<dbReference type="InterPro" id="IPR004868">
    <property type="entry name" value="DNA-dir_DNA_pol_B_mt/vir"/>
</dbReference>
<dbReference type="PANTHER" id="PTHR33568:SF3">
    <property type="entry name" value="DNA-DIRECTED DNA POLYMERASE"/>
    <property type="match status" value="1"/>
</dbReference>
<dbReference type="Gene3D" id="3.40.960.10">
    <property type="entry name" value="VSR Endonuclease"/>
    <property type="match status" value="1"/>
</dbReference>
<comment type="catalytic activity">
    <reaction evidence="8">
        <text>DNA(n) + a 2'-deoxyribonucleoside 5'-triphosphate = DNA(n+1) + diphosphate</text>
        <dbReference type="Rhea" id="RHEA:22508"/>
        <dbReference type="Rhea" id="RHEA-COMP:17339"/>
        <dbReference type="Rhea" id="RHEA-COMP:17340"/>
        <dbReference type="ChEBI" id="CHEBI:33019"/>
        <dbReference type="ChEBI" id="CHEBI:61560"/>
        <dbReference type="ChEBI" id="CHEBI:173112"/>
        <dbReference type="EC" id="2.7.7.7"/>
    </reaction>
</comment>
<dbReference type="Gene3D" id="3.30.420.10">
    <property type="entry name" value="Ribonuclease H-like superfamily/Ribonuclease H"/>
    <property type="match status" value="1"/>
</dbReference>
<dbReference type="InterPro" id="IPR006172">
    <property type="entry name" value="DNA-dir_DNA_pol_B"/>
</dbReference>